<dbReference type="SUPFAM" id="SSF50475">
    <property type="entry name" value="FMN-binding split barrel"/>
    <property type="match status" value="1"/>
</dbReference>
<evidence type="ECO:0000259" key="4">
    <source>
        <dbReference type="Pfam" id="PF20696"/>
    </source>
</evidence>
<evidence type="ECO:0000256" key="1">
    <source>
        <dbReference type="ARBA" id="ARBA00010021"/>
    </source>
</evidence>
<dbReference type="InterPro" id="IPR048304">
    <property type="entry name" value="UbiD_Rift_dom"/>
</dbReference>
<proteinExistence type="inferred from homology"/>
<dbReference type="Proteomes" id="UP000700059">
    <property type="component" value="Unassembled WGS sequence"/>
</dbReference>
<organism evidence="5 6">
    <name type="scientific">Helicobacter turcicus</name>
    <dbReference type="NCBI Taxonomy" id="2867412"/>
    <lineage>
        <taxon>Bacteria</taxon>
        <taxon>Pseudomonadati</taxon>
        <taxon>Campylobacterota</taxon>
        <taxon>Epsilonproteobacteria</taxon>
        <taxon>Campylobacterales</taxon>
        <taxon>Helicobacteraceae</taxon>
        <taxon>Helicobacter</taxon>
    </lineage>
</organism>
<dbReference type="InterPro" id="IPR049383">
    <property type="entry name" value="UbiD-like_N"/>
</dbReference>
<dbReference type="NCBIfam" id="TIGR00148">
    <property type="entry name" value="UbiD family decarboxylase"/>
    <property type="match status" value="1"/>
</dbReference>
<comment type="caution">
    <text evidence="5">The sequence shown here is derived from an EMBL/GenBank/DDBJ whole genome shotgun (WGS) entry which is preliminary data.</text>
</comment>
<dbReference type="EMBL" id="JAIGYQ010000011">
    <property type="protein sequence ID" value="MBX7491322.1"/>
    <property type="molecule type" value="Genomic_DNA"/>
</dbReference>
<dbReference type="InterPro" id="IPR002830">
    <property type="entry name" value="UbiD"/>
</dbReference>
<reference evidence="5 6" key="1">
    <citation type="submission" date="2021-08" db="EMBL/GenBank/DDBJ databases">
        <title>Helicobacter spp. isolated from feces of Anatolian Ground Squirrel (Spermophilus xanthoprymnus) in Turkey.</title>
        <authorList>
            <person name="Aydin F."/>
            <person name="Abay S."/>
            <person name="Kayman T."/>
            <person name="Karakaya E."/>
            <person name="Saticioglu I.B."/>
        </authorList>
    </citation>
    <scope>NUCLEOTIDE SEQUENCE [LARGE SCALE GENOMIC DNA]</scope>
    <source>
        <strain evidence="5 6">Faydin-H70</strain>
    </source>
</reference>
<dbReference type="Pfam" id="PF01977">
    <property type="entry name" value="UbiD"/>
    <property type="match status" value="1"/>
</dbReference>
<accession>A0ABS7JPN1</accession>
<dbReference type="InterPro" id="IPR022390">
    <property type="entry name" value="HBDC"/>
</dbReference>
<dbReference type="PANTHER" id="PTHR30108">
    <property type="entry name" value="3-OCTAPRENYL-4-HYDROXYBENZOATE CARBOXY-LYASE-RELATED"/>
    <property type="match status" value="1"/>
</dbReference>
<gene>
    <name evidence="5" type="ORF">K4G57_07600</name>
</gene>
<feature type="domain" description="3-octaprenyl-4-hydroxybenzoate carboxy-lyase-like C-terminal" evidence="4">
    <location>
        <begin position="324"/>
        <end position="445"/>
    </location>
</feature>
<comment type="similarity">
    <text evidence="1">Belongs to the UbiD family.</text>
</comment>
<feature type="domain" description="3-octaprenyl-4-hydroxybenzoate carboxy-lyase-like N-terminal" evidence="3">
    <location>
        <begin position="5"/>
        <end position="86"/>
    </location>
</feature>
<sequence length="630" mass="71385">MRQTIDKLKANNALRVITEPLDVELEIPHLAYLEVKRKDSKALLFVNPVDKKHGIQYEIPVLMNVFGSFKLVELLVGDVEKQASEVASLIKLKPPRTFKEALALSPKLLNLRFLSPKILKGRGLCQEVIRQGDAVDLGAIPILKTWSEDGGRFITMGQCYTQSLDGSVRNLGMYRLQVYDKNHLGVHWQIHKDSVYLLEEYRKVGQKMPVSIAIGGDPLYTWCATAPLPYGLYELMLYGFIKKQKPKLVRCVSNSLCVPYDADFVIEGFVDPEVMRNEGRFGDHTGFYTPIEPYPVLEVSVITSKKNPVYLATVVGKPPLEDKYLGYPTERIFLPLLQTTTPDLIDYYMPENGVFHNLILAKIKARFPNEAKQSMHAFWGVGQMSFVKHAIFVDENAPKLQDLEIIPYILNRFSPKACLLSDGVCDALDHASPEFAQGGKLGVDCTRDYAKDLESCEVLDNDALKEILANVLKGSGEVKRVLQIYMETKNPIALVGLEKKEAVGKVLVELYKKLESKMDKELDSVQKLQKHARVVVVVDDSKNDLENLYMLLWRVVNNIDAKRDVKILDSVVFIDATDKDIRDGYFREWPKETDCSLGVLKHLEAMGLLKEFGDLKKFYKAFHIDKSYNC</sequence>
<dbReference type="Pfam" id="PF20695">
    <property type="entry name" value="UbiD_N"/>
    <property type="match status" value="1"/>
</dbReference>
<dbReference type="Gene3D" id="3.40.1670.10">
    <property type="entry name" value="UbiD C-terminal domain-like"/>
    <property type="match status" value="1"/>
</dbReference>
<evidence type="ECO:0000259" key="3">
    <source>
        <dbReference type="Pfam" id="PF20695"/>
    </source>
</evidence>
<dbReference type="NCBIfam" id="TIGR03701">
    <property type="entry name" value="mena_SCO4490"/>
    <property type="match status" value="1"/>
</dbReference>
<dbReference type="InterPro" id="IPR049381">
    <property type="entry name" value="UbiD-like_C"/>
</dbReference>
<name>A0ABS7JPN1_9HELI</name>
<evidence type="ECO:0000313" key="5">
    <source>
        <dbReference type="EMBL" id="MBX7491322.1"/>
    </source>
</evidence>
<protein>
    <submittedName>
        <fullName evidence="5">Menaquinone biosynthesis decarboxylase</fullName>
    </submittedName>
</protein>
<evidence type="ECO:0000259" key="2">
    <source>
        <dbReference type="Pfam" id="PF01977"/>
    </source>
</evidence>
<dbReference type="Pfam" id="PF20696">
    <property type="entry name" value="UbiD_C"/>
    <property type="match status" value="1"/>
</dbReference>
<evidence type="ECO:0000313" key="6">
    <source>
        <dbReference type="Proteomes" id="UP000700059"/>
    </source>
</evidence>
<keyword evidence="6" id="KW-1185">Reference proteome</keyword>
<feature type="domain" description="3-octaprenyl-4-hydroxybenzoate carboxy-lyase-like Rift-related" evidence="2">
    <location>
        <begin position="121"/>
        <end position="318"/>
    </location>
</feature>
<dbReference type="SUPFAM" id="SSF143968">
    <property type="entry name" value="UbiD C-terminal domain-like"/>
    <property type="match status" value="2"/>
</dbReference>
<dbReference type="PANTHER" id="PTHR30108:SF17">
    <property type="entry name" value="FERULIC ACID DECARBOXYLASE 1"/>
    <property type="match status" value="1"/>
</dbReference>
<dbReference type="RefSeq" id="WP_221532590.1">
    <property type="nucleotide sequence ID" value="NZ_JAIGYP010000011.1"/>
</dbReference>